<dbReference type="PRINTS" id="PR00417">
    <property type="entry name" value="PRTPISMRASEI"/>
</dbReference>
<feature type="active site" description="O-(5'-phospho-DNA)-tyrosine intermediate" evidence="10">
    <location>
        <position position="311"/>
    </location>
</feature>
<feature type="site" description="Interaction with DNA" evidence="10">
    <location>
        <position position="33"/>
    </location>
</feature>
<evidence type="ECO:0000256" key="2">
    <source>
        <dbReference type="ARBA" id="ARBA00009446"/>
    </source>
</evidence>
<feature type="compositionally biased region" description="Low complexity" evidence="11">
    <location>
        <begin position="714"/>
        <end position="738"/>
    </location>
</feature>
<keyword evidence="4" id="KW-0863">Zinc-finger</keyword>
<feature type="domain" description="Topo IA-type catalytic" evidence="13">
    <location>
        <begin position="130"/>
        <end position="567"/>
    </location>
</feature>
<feature type="site" description="Interaction with DNA" evidence="10">
    <location>
        <position position="313"/>
    </location>
</feature>
<evidence type="ECO:0000259" key="12">
    <source>
        <dbReference type="PROSITE" id="PS50880"/>
    </source>
</evidence>
<feature type="domain" description="Toprim" evidence="12">
    <location>
        <begin position="3"/>
        <end position="114"/>
    </location>
</feature>
<feature type="region of interest" description="Disordered" evidence="11">
    <location>
        <begin position="204"/>
        <end position="285"/>
    </location>
</feature>
<evidence type="ECO:0000313" key="14">
    <source>
        <dbReference type="EMBL" id="GLC25187.1"/>
    </source>
</evidence>
<dbReference type="InterPro" id="IPR023405">
    <property type="entry name" value="Topo_IA_core_domain"/>
</dbReference>
<dbReference type="RefSeq" id="WP_284349631.1">
    <property type="nucleotide sequence ID" value="NZ_BRXS01000002.1"/>
</dbReference>
<dbReference type="InterPro" id="IPR003602">
    <property type="entry name" value="Topo_IA_DNA-bd_dom"/>
</dbReference>
<comment type="caution">
    <text evidence="10">Lacks conserved residue(s) required for the propagation of feature annotation.</text>
</comment>
<dbReference type="EMBL" id="BRXS01000002">
    <property type="protein sequence ID" value="GLC25187.1"/>
    <property type="molecule type" value="Genomic_DNA"/>
</dbReference>
<comment type="catalytic activity">
    <reaction evidence="1 10">
        <text>ATP-independent breakage of single-stranded DNA, followed by passage and rejoining.</text>
        <dbReference type="EC" id="5.6.2.1"/>
    </reaction>
</comment>
<evidence type="ECO:0000256" key="5">
    <source>
        <dbReference type="ARBA" id="ARBA00022833"/>
    </source>
</evidence>
<dbReference type="CDD" id="cd00186">
    <property type="entry name" value="TOP1Ac"/>
    <property type="match status" value="1"/>
</dbReference>
<dbReference type="InterPro" id="IPR013498">
    <property type="entry name" value="Topo_IA_Znf"/>
</dbReference>
<dbReference type="SMART" id="SM00493">
    <property type="entry name" value="TOPRIM"/>
    <property type="match status" value="1"/>
</dbReference>
<feature type="site" description="Interaction with DNA" evidence="10">
    <location>
        <position position="141"/>
    </location>
</feature>
<keyword evidence="5" id="KW-0862">Zinc</keyword>
<gene>
    <name evidence="10" type="primary">topA</name>
    <name evidence="14" type="ORF">rosag_17000</name>
</gene>
<keyword evidence="9 10" id="KW-0413">Isomerase</keyword>
<dbReference type="Pfam" id="PF01751">
    <property type="entry name" value="Toprim"/>
    <property type="match status" value="1"/>
</dbReference>
<dbReference type="AlphaFoldDB" id="A0AA37Q7J4"/>
<evidence type="ECO:0000256" key="9">
    <source>
        <dbReference type="ARBA" id="ARBA00023235"/>
    </source>
</evidence>
<evidence type="ECO:0000256" key="7">
    <source>
        <dbReference type="ARBA" id="ARBA00023029"/>
    </source>
</evidence>
<dbReference type="GO" id="GO:0008270">
    <property type="term" value="F:zinc ion binding"/>
    <property type="evidence" value="ECO:0007669"/>
    <property type="project" value="UniProtKB-KW"/>
</dbReference>
<dbReference type="InterPro" id="IPR000380">
    <property type="entry name" value="Topo_IA"/>
</dbReference>
<dbReference type="InterPro" id="IPR003601">
    <property type="entry name" value="Topo_IA_2"/>
</dbReference>
<keyword evidence="7 10" id="KW-0799">Topoisomerase</keyword>
<keyword evidence="3" id="KW-0479">Metal-binding</keyword>
<dbReference type="PROSITE" id="PS50880">
    <property type="entry name" value="TOPRIM"/>
    <property type="match status" value="1"/>
</dbReference>
<dbReference type="Gene3D" id="2.70.20.10">
    <property type="entry name" value="Topoisomerase I, domain 3"/>
    <property type="match status" value="1"/>
</dbReference>
<dbReference type="Proteomes" id="UP001161325">
    <property type="component" value="Unassembled WGS sequence"/>
</dbReference>
<keyword evidence="8 10" id="KW-0238">DNA-binding</keyword>
<evidence type="ECO:0000256" key="1">
    <source>
        <dbReference type="ARBA" id="ARBA00000213"/>
    </source>
</evidence>
<dbReference type="SMART" id="SM00436">
    <property type="entry name" value="TOP1Bc"/>
    <property type="match status" value="1"/>
</dbReference>
<keyword evidence="6" id="KW-0460">Magnesium</keyword>
<dbReference type="GO" id="GO:0003917">
    <property type="term" value="F:DNA topoisomerase type I (single strand cut, ATP-independent) activity"/>
    <property type="evidence" value="ECO:0007669"/>
    <property type="project" value="UniProtKB-UniRule"/>
</dbReference>
<feature type="site" description="Interaction with DNA" evidence="10">
    <location>
        <position position="144"/>
    </location>
</feature>
<dbReference type="InterPro" id="IPR013497">
    <property type="entry name" value="Topo_IA_cen"/>
</dbReference>
<reference evidence="14" key="1">
    <citation type="submission" date="2022-08" db="EMBL/GenBank/DDBJ databases">
        <title>Draft genome sequencing of Roseisolibacter agri AW1220.</title>
        <authorList>
            <person name="Tobiishi Y."/>
            <person name="Tonouchi A."/>
        </authorList>
    </citation>
    <scope>NUCLEOTIDE SEQUENCE</scope>
    <source>
        <strain evidence="14">AW1220</strain>
    </source>
</reference>
<evidence type="ECO:0000313" key="15">
    <source>
        <dbReference type="Proteomes" id="UP001161325"/>
    </source>
</evidence>
<dbReference type="GO" id="GO:0006265">
    <property type="term" value="P:DNA topological change"/>
    <property type="evidence" value="ECO:0007669"/>
    <property type="project" value="UniProtKB-UniRule"/>
</dbReference>
<dbReference type="InterPro" id="IPR006171">
    <property type="entry name" value="TOPRIM_dom"/>
</dbReference>
<dbReference type="HAMAP" id="MF_00952">
    <property type="entry name" value="Topoisom_1_prok"/>
    <property type="match status" value="1"/>
</dbReference>
<accession>A0AA37Q7J4</accession>
<feature type="site" description="Interaction with DNA" evidence="10">
    <location>
        <position position="494"/>
    </location>
</feature>
<dbReference type="InterPro" id="IPR013825">
    <property type="entry name" value="Topo_IA_cen_sub2"/>
</dbReference>
<evidence type="ECO:0000256" key="8">
    <source>
        <dbReference type="ARBA" id="ARBA00023125"/>
    </source>
</evidence>
<feature type="region of interest" description="Disordered" evidence="11">
    <location>
        <begin position="706"/>
        <end position="746"/>
    </location>
</feature>
<dbReference type="EC" id="5.6.2.1" evidence="10"/>
<evidence type="ECO:0000256" key="10">
    <source>
        <dbReference type="HAMAP-Rule" id="MF_00952"/>
    </source>
</evidence>
<comment type="similarity">
    <text evidence="2 10">Belongs to the type IA topoisomerase family.</text>
</comment>
<keyword evidence="15" id="KW-1185">Reference proteome</keyword>
<feature type="site" description="Interaction with DNA" evidence="10">
    <location>
        <position position="140"/>
    </location>
</feature>
<dbReference type="Pfam" id="PF01396">
    <property type="entry name" value="Zn_ribbon_Top1"/>
    <property type="match status" value="3"/>
</dbReference>
<dbReference type="Gene3D" id="1.10.460.10">
    <property type="entry name" value="Topoisomerase I, domain 2"/>
    <property type="match status" value="1"/>
</dbReference>
<proteinExistence type="inferred from homology"/>
<dbReference type="InterPro" id="IPR013826">
    <property type="entry name" value="Topo_IA_cen_sub3"/>
</dbReference>
<dbReference type="SMART" id="SM00437">
    <property type="entry name" value="TOP1Ac"/>
    <property type="match status" value="1"/>
</dbReference>
<dbReference type="PROSITE" id="PS52039">
    <property type="entry name" value="TOPO_IA_2"/>
    <property type="match status" value="1"/>
</dbReference>
<evidence type="ECO:0000256" key="3">
    <source>
        <dbReference type="ARBA" id="ARBA00022723"/>
    </source>
</evidence>
<dbReference type="Gene3D" id="3.40.50.140">
    <property type="match status" value="1"/>
</dbReference>
<comment type="function">
    <text evidence="10">Releases the supercoiling and torsional tension of DNA, which is introduced during the DNA replication and transcription, by transiently cleaving and rejoining one strand of the DNA duplex. Introduces a single-strand break via transesterification at a target site in duplex DNA. The scissile phosphodiester is attacked by the catalytic tyrosine of the enzyme, resulting in the formation of a DNA-(5'-phosphotyrosyl)-enzyme intermediate and the expulsion of a 3'-OH DNA strand. The free DNA strand then undergoes passage around the unbroken strand, thus removing DNA supercoils. Finally, in the religation step, the DNA 3'-OH attacks the covalent intermediate to expel the active-site tyrosine and restore the DNA phosphodiester backbone.</text>
</comment>
<feature type="compositionally biased region" description="Basic and acidic residues" evidence="11">
    <location>
        <begin position="218"/>
        <end position="232"/>
    </location>
</feature>
<dbReference type="Gene3D" id="1.10.290.10">
    <property type="entry name" value="Topoisomerase I, domain 4"/>
    <property type="match status" value="1"/>
</dbReference>
<dbReference type="GO" id="GO:0003677">
    <property type="term" value="F:DNA binding"/>
    <property type="evidence" value="ECO:0007669"/>
    <property type="project" value="UniProtKB-KW"/>
</dbReference>
<dbReference type="InterPro" id="IPR028612">
    <property type="entry name" value="Topoisom_1_IA"/>
</dbReference>
<organism evidence="14 15">
    <name type="scientific">Roseisolibacter agri</name>
    <dbReference type="NCBI Taxonomy" id="2014610"/>
    <lineage>
        <taxon>Bacteria</taxon>
        <taxon>Pseudomonadati</taxon>
        <taxon>Gemmatimonadota</taxon>
        <taxon>Gemmatimonadia</taxon>
        <taxon>Gemmatimonadales</taxon>
        <taxon>Gemmatimonadaceae</taxon>
        <taxon>Roseisolibacter</taxon>
    </lineage>
</organism>
<dbReference type="SUPFAM" id="SSF56712">
    <property type="entry name" value="Prokaryotic type I DNA topoisomerase"/>
    <property type="match status" value="1"/>
</dbReference>
<comment type="caution">
    <text evidence="14">The sequence shown here is derived from an EMBL/GenBank/DDBJ whole genome shotgun (WGS) entry which is preliminary data.</text>
</comment>
<sequence length="825" mass="89339">MPRTLVIVESPNKAKKLTAFLGPGYTVKASFGHVADLPPKDYGVNLDTLEEQYVLRGKGAEIVKTLRAAVQGGGYDQVLLASDPDREGEAIAWHLARQLKLPARAASRIEFREITAAAVRAAVASPRPVDMRRVDAQRSRRVLDRIVGFDCSKEICWPAGAQSAGRCQTPALHLLCEREREILAFAARTYWTLETTYAEGLSAFVPADPKEQASQPDTDGREPDDPSRRSGEGRLAPKQYASREEAEAVLATARAHAHRVRGVEPRRTERRPPPPYTTSTLQQDASRKLRLSAKQAMDAAQALFEAGLITYHRTDSTRVSDDAVDMARAFMAAHHSETLPAQAPRARAPKAGAQDAHEAIRPTHLEGEDAPPPQAAKLYAMIRARFLASQAKPAVFDRTTVWIDSGPIAWVAEGAVLREPGFLVFWGPYSRQEDVVLPALAPGQVLSPTDLLVHEKQTTPPSRYDQGALIKKLETSGIGRPATFAGIIETLLKRDYVRELAGGKGKKFLQPTEFGLQVDGLMSHTFPDLVTERYTAEMEAQLDAIEGGAATRPAYLRAWYDAFRAAMARAHQLGAEYRQAHGLRARRPGGGGGAAEETTVRCDRCGEATYRKIARKKGKGSFLACPACRMTRDVRAKVRPGACPTCHSALIEKKIGKMTPFWGCVRYGAAERPCTYAERGPAPTATATPDAAAVPARATKSAVKRAAKTSTTQRAGAKRAVAAPPPAAERVPAASSRPTARDATDRPCPRCSSATLDVVTPSGEAPFWACTDRACGFTLLVGARRRAQPCPHCGGVVLERRSADGASSFWECARHPACDYTAARG</sequence>
<evidence type="ECO:0000256" key="6">
    <source>
        <dbReference type="ARBA" id="ARBA00022842"/>
    </source>
</evidence>
<dbReference type="NCBIfam" id="TIGR01051">
    <property type="entry name" value="topA_bact"/>
    <property type="match status" value="1"/>
</dbReference>
<dbReference type="Pfam" id="PF01131">
    <property type="entry name" value="Topoisom_bac"/>
    <property type="match status" value="1"/>
</dbReference>
<dbReference type="InterPro" id="IPR005733">
    <property type="entry name" value="TopoI_bac-type"/>
</dbReference>
<evidence type="ECO:0000256" key="4">
    <source>
        <dbReference type="ARBA" id="ARBA00022771"/>
    </source>
</evidence>
<feature type="compositionally biased region" description="Basic and acidic residues" evidence="11">
    <location>
        <begin position="261"/>
        <end position="272"/>
    </location>
</feature>
<dbReference type="PANTHER" id="PTHR42785">
    <property type="entry name" value="DNA TOPOISOMERASE, TYPE IA, CORE"/>
    <property type="match status" value="1"/>
</dbReference>
<evidence type="ECO:0000256" key="11">
    <source>
        <dbReference type="SAM" id="MobiDB-lite"/>
    </source>
</evidence>
<evidence type="ECO:0000259" key="13">
    <source>
        <dbReference type="PROSITE" id="PS52039"/>
    </source>
</evidence>
<comment type="subunit">
    <text evidence="10">Monomer.</text>
</comment>
<name>A0AA37Q7J4_9BACT</name>
<protein>
    <recommendedName>
        <fullName evidence="10">DNA topoisomerase 1</fullName>
        <ecNumber evidence="10">5.6.2.1</ecNumber>
    </recommendedName>
    <alternativeName>
        <fullName evidence="10">DNA topoisomerase I</fullName>
    </alternativeName>
</protein>
<dbReference type="InterPro" id="IPR013824">
    <property type="entry name" value="Topo_IA_cen_sub1"/>
</dbReference>
<dbReference type="PANTHER" id="PTHR42785:SF1">
    <property type="entry name" value="DNA TOPOISOMERASE"/>
    <property type="match status" value="1"/>
</dbReference>
<dbReference type="GO" id="GO:0005694">
    <property type="term" value="C:chromosome"/>
    <property type="evidence" value="ECO:0007669"/>
    <property type="project" value="InterPro"/>
</dbReference>